<protein>
    <submittedName>
        <fullName evidence="1">Uncharacterized protein</fullName>
    </submittedName>
</protein>
<dbReference type="Proteomes" id="UP001196413">
    <property type="component" value="Unassembled WGS sequence"/>
</dbReference>
<gene>
    <name evidence="1" type="ORF">KIN20_028538</name>
</gene>
<dbReference type="EMBL" id="JAHQIW010005955">
    <property type="protein sequence ID" value="KAJ1367597.1"/>
    <property type="molecule type" value="Genomic_DNA"/>
</dbReference>
<reference evidence="1" key="1">
    <citation type="submission" date="2021-06" db="EMBL/GenBank/DDBJ databases">
        <title>Parelaphostrongylus tenuis whole genome reference sequence.</title>
        <authorList>
            <person name="Garwood T.J."/>
            <person name="Larsen P.A."/>
            <person name="Fountain-Jones N.M."/>
            <person name="Garbe J.R."/>
            <person name="Macchietto M.G."/>
            <person name="Kania S.A."/>
            <person name="Gerhold R.W."/>
            <person name="Richards J.E."/>
            <person name="Wolf T.M."/>
        </authorList>
    </citation>
    <scope>NUCLEOTIDE SEQUENCE</scope>
    <source>
        <strain evidence="1">MNPRO001-30</strain>
        <tissue evidence="1">Meninges</tissue>
    </source>
</reference>
<comment type="caution">
    <text evidence="1">The sequence shown here is derived from an EMBL/GenBank/DDBJ whole genome shotgun (WGS) entry which is preliminary data.</text>
</comment>
<organism evidence="1 2">
    <name type="scientific">Parelaphostrongylus tenuis</name>
    <name type="common">Meningeal worm</name>
    <dbReference type="NCBI Taxonomy" id="148309"/>
    <lineage>
        <taxon>Eukaryota</taxon>
        <taxon>Metazoa</taxon>
        <taxon>Ecdysozoa</taxon>
        <taxon>Nematoda</taxon>
        <taxon>Chromadorea</taxon>
        <taxon>Rhabditida</taxon>
        <taxon>Rhabditina</taxon>
        <taxon>Rhabditomorpha</taxon>
        <taxon>Strongyloidea</taxon>
        <taxon>Metastrongylidae</taxon>
        <taxon>Parelaphostrongylus</taxon>
    </lineage>
</organism>
<evidence type="ECO:0000313" key="2">
    <source>
        <dbReference type="Proteomes" id="UP001196413"/>
    </source>
</evidence>
<name>A0AAD5WEW7_PARTN</name>
<evidence type="ECO:0000313" key="1">
    <source>
        <dbReference type="EMBL" id="KAJ1367597.1"/>
    </source>
</evidence>
<accession>A0AAD5WEW7</accession>
<dbReference type="AlphaFoldDB" id="A0AAD5WEW7"/>
<keyword evidence="2" id="KW-1185">Reference proteome</keyword>
<proteinExistence type="predicted"/>
<sequence>MQLKQKGELIDGTILQQLLIEKLTKDIQRHVIQERRQREGTWLTEEMLASINEYIKEKLNFKSKCTKKSTTDMMPGTEMMEILRKPIQVNRKYYEENRVSIAKGRALTKGLTQRTIPRRGIKRHGPCGWTNQDESKSSTLSQSIQATIQLSLKLECF</sequence>